<comment type="caution">
    <text evidence="1">The sequence shown here is derived from an EMBL/GenBank/DDBJ whole genome shotgun (WGS) entry which is preliminary data.</text>
</comment>
<sequence length="79" mass="9017">MKNDEHLDGKIISLDFNAGFKQQCAVMGYDTLREIIESGEEKLLANPLFSYTWLHELSRYLIKNGLIQYLQPAVEKNGG</sequence>
<protein>
    <submittedName>
        <fullName evidence="1">Uncharacterized protein</fullName>
    </submittedName>
</protein>
<organism evidence="1 2">
    <name type="scientific">Mucilaginibacter gynuensis</name>
    <dbReference type="NCBI Taxonomy" id="1302236"/>
    <lineage>
        <taxon>Bacteria</taxon>
        <taxon>Pseudomonadati</taxon>
        <taxon>Bacteroidota</taxon>
        <taxon>Sphingobacteriia</taxon>
        <taxon>Sphingobacteriales</taxon>
        <taxon>Sphingobacteriaceae</taxon>
        <taxon>Mucilaginibacter</taxon>
    </lineage>
</organism>
<dbReference type="Proteomes" id="UP001500582">
    <property type="component" value="Unassembled WGS sequence"/>
</dbReference>
<evidence type="ECO:0000313" key="1">
    <source>
        <dbReference type="EMBL" id="GAA4326257.1"/>
    </source>
</evidence>
<dbReference type="EMBL" id="BAABFT010000007">
    <property type="protein sequence ID" value="GAA4326257.1"/>
    <property type="molecule type" value="Genomic_DNA"/>
</dbReference>
<dbReference type="RefSeq" id="WP_345211817.1">
    <property type="nucleotide sequence ID" value="NZ_BAABFT010000007.1"/>
</dbReference>
<evidence type="ECO:0000313" key="2">
    <source>
        <dbReference type="Proteomes" id="UP001500582"/>
    </source>
</evidence>
<name>A0ABP8GLS9_9SPHI</name>
<gene>
    <name evidence="1" type="ORF">GCM10023149_28940</name>
</gene>
<accession>A0ABP8GLS9</accession>
<proteinExistence type="predicted"/>
<keyword evidence="2" id="KW-1185">Reference proteome</keyword>
<reference evidence="2" key="1">
    <citation type="journal article" date="2019" name="Int. J. Syst. Evol. Microbiol.">
        <title>The Global Catalogue of Microorganisms (GCM) 10K type strain sequencing project: providing services to taxonomists for standard genome sequencing and annotation.</title>
        <authorList>
            <consortium name="The Broad Institute Genomics Platform"/>
            <consortium name="The Broad Institute Genome Sequencing Center for Infectious Disease"/>
            <person name="Wu L."/>
            <person name="Ma J."/>
        </authorList>
    </citation>
    <scope>NUCLEOTIDE SEQUENCE [LARGE SCALE GENOMIC DNA]</scope>
    <source>
        <strain evidence="2">JCM 17705</strain>
    </source>
</reference>